<dbReference type="Gene3D" id="2.60.40.2880">
    <property type="entry name" value="MmpS1-5, C-terminal soluble domain"/>
    <property type="match status" value="1"/>
</dbReference>
<evidence type="ECO:0000256" key="8">
    <source>
        <dbReference type="SAM" id="Phobius"/>
    </source>
</evidence>
<feature type="transmembrane region" description="Helical" evidence="8">
    <location>
        <begin position="95"/>
        <end position="117"/>
    </location>
</feature>
<keyword evidence="4 8" id="KW-0812">Transmembrane</keyword>
<protein>
    <recommendedName>
        <fullName evidence="11">Mycobacterium membrane protein</fullName>
    </recommendedName>
</protein>
<evidence type="ECO:0000313" key="9">
    <source>
        <dbReference type="EMBL" id="MBS9533460.1"/>
    </source>
</evidence>
<sequence>MTDPHRPGDPVSPWQNTGATDPSTIGYPVSGDPAYAGQLPTYPSGYPPPNPTAPIPSSPWSTGQPPPQTPPPTPPGGSGGSGGEGPGKPPRFPTWLWLLTGAAVLLVVGLVIALAIVNGSTQRSATVTPIPPLPSASGTTTAPTRTPTTTTPAPSTGPSTTPPSTSTTSPGVPETVVYSVTGEGRALSIAYIDTGGALQTEFNVALPWTKQVTLTQPASKIASVTVVNVGAQVGCSVTVDGAQISQRTGAIFVVCTAVG</sequence>
<evidence type="ECO:0000256" key="3">
    <source>
        <dbReference type="ARBA" id="ARBA00022475"/>
    </source>
</evidence>
<keyword evidence="10" id="KW-1185">Reference proteome</keyword>
<gene>
    <name evidence="9" type="ORF">KIH27_07630</name>
</gene>
<feature type="compositionally biased region" description="Pro residues" evidence="7">
    <location>
        <begin position="64"/>
        <end position="75"/>
    </location>
</feature>
<evidence type="ECO:0008006" key="11">
    <source>
        <dbReference type="Google" id="ProtNLM"/>
    </source>
</evidence>
<organism evidence="9 10">
    <name type="scientific">Mycolicibacter acidiphilus</name>
    <dbReference type="NCBI Taxonomy" id="2835306"/>
    <lineage>
        <taxon>Bacteria</taxon>
        <taxon>Bacillati</taxon>
        <taxon>Actinomycetota</taxon>
        <taxon>Actinomycetes</taxon>
        <taxon>Mycobacteriales</taxon>
        <taxon>Mycobacteriaceae</taxon>
        <taxon>Mycolicibacter</taxon>
    </lineage>
</organism>
<proteinExistence type="inferred from homology"/>
<dbReference type="Proteomes" id="UP001519535">
    <property type="component" value="Unassembled WGS sequence"/>
</dbReference>
<dbReference type="PRINTS" id="PR01217">
    <property type="entry name" value="PRICHEXTENSN"/>
</dbReference>
<evidence type="ECO:0000256" key="4">
    <source>
        <dbReference type="ARBA" id="ARBA00022692"/>
    </source>
</evidence>
<reference evidence="9 10" key="1">
    <citation type="submission" date="2021-05" db="EMBL/GenBank/DDBJ databases">
        <title>Mycobacterium acidophilum sp. nov., an extremely acid-tolerant member of the genus Mycobacterium.</title>
        <authorList>
            <person name="Xia J."/>
        </authorList>
    </citation>
    <scope>NUCLEOTIDE SEQUENCE [LARGE SCALE GENOMIC DNA]</scope>
    <source>
        <strain evidence="9 10">M1</strain>
    </source>
</reference>
<evidence type="ECO:0000256" key="2">
    <source>
        <dbReference type="ARBA" id="ARBA00007531"/>
    </source>
</evidence>
<dbReference type="InterPro" id="IPR008693">
    <property type="entry name" value="MmpS"/>
</dbReference>
<evidence type="ECO:0000256" key="5">
    <source>
        <dbReference type="ARBA" id="ARBA00022989"/>
    </source>
</evidence>
<accession>A0ABS5RGN7</accession>
<dbReference type="RefSeq" id="WP_214092341.1">
    <property type="nucleotide sequence ID" value="NZ_JAHCLR010000010.1"/>
</dbReference>
<comment type="caution">
    <text evidence="9">The sequence shown here is derived from an EMBL/GenBank/DDBJ whole genome shotgun (WGS) entry which is preliminary data.</text>
</comment>
<evidence type="ECO:0000256" key="7">
    <source>
        <dbReference type="SAM" id="MobiDB-lite"/>
    </source>
</evidence>
<dbReference type="InterPro" id="IPR038468">
    <property type="entry name" value="MmpS_C"/>
</dbReference>
<feature type="region of interest" description="Disordered" evidence="7">
    <location>
        <begin position="121"/>
        <end position="172"/>
    </location>
</feature>
<feature type="compositionally biased region" description="Polar residues" evidence="7">
    <location>
        <begin position="13"/>
        <end position="23"/>
    </location>
</feature>
<feature type="region of interest" description="Disordered" evidence="7">
    <location>
        <begin position="1"/>
        <end position="89"/>
    </location>
</feature>
<name>A0ABS5RGN7_9MYCO</name>
<keyword evidence="5 8" id="KW-1133">Transmembrane helix</keyword>
<feature type="compositionally biased region" description="Low complexity" evidence="7">
    <location>
        <begin position="135"/>
        <end position="171"/>
    </location>
</feature>
<comment type="similarity">
    <text evidence="2">Belongs to the MmpS family.</text>
</comment>
<feature type="compositionally biased region" description="Gly residues" evidence="7">
    <location>
        <begin position="76"/>
        <end position="86"/>
    </location>
</feature>
<evidence type="ECO:0000313" key="10">
    <source>
        <dbReference type="Proteomes" id="UP001519535"/>
    </source>
</evidence>
<evidence type="ECO:0000256" key="6">
    <source>
        <dbReference type="ARBA" id="ARBA00023136"/>
    </source>
</evidence>
<comment type="subcellular location">
    <subcellularLocation>
        <location evidence="1">Cell membrane</location>
    </subcellularLocation>
</comment>
<keyword evidence="3" id="KW-1003">Cell membrane</keyword>
<dbReference type="Pfam" id="PF05423">
    <property type="entry name" value="Mycobact_memb"/>
    <property type="match status" value="1"/>
</dbReference>
<keyword evidence="6 8" id="KW-0472">Membrane</keyword>
<dbReference type="EMBL" id="JAHCLR010000010">
    <property type="protein sequence ID" value="MBS9533460.1"/>
    <property type="molecule type" value="Genomic_DNA"/>
</dbReference>
<evidence type="ECO:0000256" key="1">
    <source>
        <dbReference type="ARBA" id="ARBA00004236"/>
    </source>
</evidence>
<feature type="compositionally biased region" description="Pro residues" evidence="7">
    <location>
        <begin position="45"/>
        <end position="57"/>
    </location>
</feature>